<feature type="binding site" evidence="11">
    <location>
        <position position="406"/>
    </location>
    <ligand>
        <name>L-glutamine</name>
        <dbReference type="ChEBI" id="CHEBI:58359"/>
    </ligand>
</feature>
<feature type="binding site" evidence="11">
    <location>
        <position position="71"/>
    </location>
    <ligand>
        <name>Mg(2+)</name>
        <dbReference type="ChEBI" id="CHEBI:18420"/>
    </ligand>
</feature>
<dbReference type="CDD" id="cd03113">
    <property type="entry name" value="CTPS_N"/>
    <property type="match status" value="1"/>
</dbReference>
<dbReference type="GO" id="GO:0005829">
    <property type="term" value="C:cytosol"/>
    <property type="evidence" value="ECO:0007669"/>
    <property type="project" value="TreeGrafter"/>
</dbReference>
<evidence type="ECO:0000256" key="8">
    <source>
        <dbReference type="ARBA" id="ARBA00022962"/>
    </source>
</evidence>
<comment type="subunit">
    <text evidence="11">Homotetramer.</text>
</comment>
<feature type="binding site" evidence="11">
    <location>
        <begin position="148"/>
        <end position="150"/>
    </location>
    <ligand>
        <name>CTP</name>
        <dbReference type="ChEBI" id="CHEBI:37563"/>
        <note>allosteric inhibitor</note>
    </ligand>
</feature>
<dbReference type="PANTHER" id="PTHR11550:SF0">
    <property type="entry name" value="CTP SYNTHASE-RELATED"/>
    <property type="match status" value="1"/>
</dbReference>
<evidence type="ECO:0000256" key="10">
    <source>
        <dbReference type="ARBA" id="ARBA00047781"/>
    </source>
</evidence>
<comment type="function">
    <text evidence="11">Catalyzes the ATP-dependent amination of UTP to CTP with either L-glutamine or ammonia as the source of nitrogen. Regulates intracellular CTP levels through interactions with the four ribonucleotide triphosphates.</text>
</comment>
<organism evidence="14 15">
    <name type="scientific">Paenibacillus larvae subsp. larvae</name>
    <dbReference type="NCBI Taxonomy" id="147375"/>
    <lineage>
        <taxon>Bacteria</taxon>
        <taxon>Bacillati</taxon>
        <taxon>Bacillota</taxon>
        <taxon>Bacilli</taxon>
        <taxon>Bacillales</taxon>
        <taxon>Paenibacillaceae</taxon>
        <taxon>Paenibacillus</taxon>
    </lineage>
</organism>
<evidence type="ECO:0000313" key="15">
    <source>
        <dbReference type="Proteomes" id="UP000464330"/>
    </source>
</evidence>
<comment type="pathway">
    <text evidence="1 11">Pyrimidine metabolism; CTP biosynthesis via de novo pathway; CTP from UDP: step 2/2.</text>
</comment>
<dbReference type="InterPro" id="IPR029062">
    <property type="entry name" value="Class_I_gatase-like"/>
</dbReference>
<feature type="binding site" evidence="11">
    <location>
        <begin position="188"/>
        <end position="193"/>
    </location>
    <ligand>
        <name>UTP</name>
        <dbReference type="ChEBI" id="CHEBI:46398"/>
    </ligand>
</feature>
<dbReference type="GO" id="GO:0019856">
    <property type="term" value="P:pyrimidine nucleobase biosynthetic process"/>
    <property type="evidence" value="ECO:0007669"/>
    <property type="project" value="TreeGrafter"/>
</dbReference>
<dbReference type="NCBIfam" id="NF003792">
    <property type="entry name" value="PRK05380.1"/>
    <property type="match status" value="1"/>
</dbReference>
<dbReference type="GO" id="GO:0004359">
    <property type="term" value="F:glutaminase activity"/>
    <property type="evidence" value="ECO:0007669"/>
    <property type="project" value="RHEA"/>
</dbReference>
<sequence length="534" mass="59786">MTKYIFVTGGVVSSLGKGITAASLGRLLKNRGLKVTIQKFDPYINVDPGTMSPYQHGEVFVTDDGAETDLDLGHYERFIDINLSKNSNVTTGKVYSSVITKERRGEYLGGTVQVIPHITNEIKDRVFRAGKEAQSDIVITEIGGTVGDIESLPFLEAIRQIKSDIGRENVMYIHVTLIPYIKAAGEVKTKPTQHSVKELRSIGIQPNVIVCRTEHALAEDLKHKIAQFCDVDANAVIECRDADTLYEVPMMLREQGLDDIVVNHLKLDKTDAPDMTEWEAMVKRVKSLEHTTEIAIVGKYVALHDAYLSVVESLGHAGIVNNTEVKIRWVNAEHLYDHNVEEMLDGVDGILVPGGFGDRGIEGKVTAIRYARDKKIPFFGICLGMQVAVIEYARNVAGLDGANSSEINPTTPFPVIDLLPEQKDIENLGGTMRLGLYPCKLAEGSLARNCYQDELVYERHRHRYEFNNEYRERIESTGLKISGTSPDGRLVEIVEMPDHPWFLAVQFHPEFTSRPNRPQPLFREFVKAAFQRNH</sequence>
<dbReference type="SUPFAM" id="SSF52317">
    <property type="entry name" value="Class I glutamine amidotransferase-like"/>
    <property type="match status" value="1"/>
</dbReference>
<feature type="domain" description="CTP synthase N-terminal" evidence="13">
    <location>
        <begin position="3"/>
        <end position="267"/>
    </location>
</feature>
<evidence type="ECO:0000256" key="1">
    <source>
        <dbReference type="ARBA" id="ARBA00005171"/>
    </source>
</evidence>
<dbReference type="PROSITE" id="PS51273">
    <property type="entry name" value="GATASE_TYPE_1"/>
    <property type="match status" value="1"/>
</dbReference>
<dbReference type="InterPro" id="IPR017926">
    <property type="entry name" value="GATASE"/>
</dbReference>
<keyword evidence="5 11" id="KW-0547">Nucleotide-binding</keyword>
<dbReference type="RefSeq" id="WP_023485239.1">
    <property type="nucleotide sequence ID" value="NZ_CP019651.1"/>
</dbReference>
<comment type="similarity">
    <text evidence="2 11">Belongs to the CTP synthase family.</text>
</comment>
<reference evidence="14 15" key="1">
    <citation type="journal article" date="2020" name="Int. J. Med. Microbiol.">
        <title>Discovery of Paenibacillus larvae ERIC V: Phenotypic and genomic comparison to genotypes ERIC I-IV reveal different inventories of virulence factors which correlate with epidemiological prevalences of American Foulbrood.</title>
        <authorList>
            <person name="Beims H."/>
            <person name="Bunk B."/>
            <person name="Erler S."/>
            <person name="Mohr K.I."/>
            <person name="Sproer C."/>
            <person name="Pradella S."/>
            <person name="Gunther G."/>
            <person name="Rohde M."/>
            <person name="von der Ohe W."/>
            <person name="Steinert M."/>
        </authorList>
    </citation>
    <scope>NUCLEOTIDE SEQUENCE [LARGE SCALE GENOMIC DNA]</scope>
    <source>
        <strain evidence="14">Eric_V</strain>
    </source>
</reference>
<comment type="catalytic activity">
    <reaction evidence="10 11">
        <text>UTP + L-glutamine + ATP + H2O = CTP + L-glutamate + ADP + phosphate + 2 H(+)</text>
        <dbReference type="Rhea" id="RHEA:26426"/>
        <dbReference type="ChEBI" id="CHEBI:15377"/>
        <dbReference type="ChEBI" id="CHEBI:15378"/>
        <dbReference type="ChEBI" id="CHEBI:29985"/>
        <dbReference type="ChEBI" id="CHEBI:30616"/>
        <dbReference type="ChEBI" id="CHEBI:37563"/>
        <dbReference type="ChEBI" id="CHEBI:43474"/>
        <dbReference type="ChEBI" id="CHEBI:46398"/>
        <dbReference type="ChEBI" id="CHEBI:58359"/>
        <dbReference type="ChEBI" id="CHEBI:456216"/>
        <dbReference type="EC" id="6.3.4.2"/>
    </reaction>
</comment>
<evidence type="ECO:0000256" key="9">
    <source>
        <dbReference type="ARBA" id="ARBA00022975"/>
    </source>
</evidence>
<feature type="binding site" evidence="11">
    <location>
        <position position="71"/>
    </location>
    <ligand>
        <name>ATP</name>
        <dbReference type="ChEBI" id="CHEBI:30616"/>
    </ligand>
</feature>
<dbReference type="Proteomes" id="UP000464330">
    <property type="component" value="Chromosome"/>
</dbReference>
<dbReference type="EC" id="6.3.4.2" evidence="11"/>
<feature type="binding site" evidence="11">
    <location>
        <position position="141"/>
    </location>
    <ligand>
        <name>Mg(2+)</name>
        <dbReference type="ChEBI" id="CHEBI:18420"/>
    </ligand>
</feature>
<dbReference type="InterPro" id="IPR004468">
    <property type="entry name" value="CTP_synthase"/>
</dbReference>
<dbReference type="InterPro" id="IPR017456">
    <property type="entry name" value="CTP_synthase_N"/>
</dbReference>
<keyword evidence="4 11" id="KW-0479">Metal-binding</keyword>
<evidence type="ECO:0000256" key="2">
    <source>
        <dbReference type="ARBA" id="ARBA00007533"/>
    </source>
</evidence>
<dbReference type="AlphaFoldDB" id="A0A6C0QZ73"/>
<dbReference type="GO" id="GO:0003883">
    <property type="term" value="F:CTP synthase activity"/>
    <property type="evidence" value="ECO:0007669"/>
    <property type="project" value="UniProtKB-UniRule"/>
</dbReference>
<dbReference type="Pfam" id="PF06418">
    <property type="entry name" value="CTP_synth_N"/>
    <property type="match status" value="1"/>
</dbReference>
<evidence type="ECO:0000256" key="5">
    <source>
        <dbReference type="ARBA" id="ARBA00022741"/>
    </source>
</evidence>
<keyword evidence="9 11" id="KW-0665">Pyrimidine biosynthesis</keyword>
<dbReference type="FunFam" id="3.40.50.300:FF:000009">
    <property type="entry name" value="CTP synthase"/>
    <property type="match status" value="1"/>
</dbReference>
<gene>
    <name evidence="11 14" type="primary">pyrG</name>
    <name evidence="14" type="ORF">ERICV_04789</name>
</gene>
<keyword evidence="7 11" id="KW-0460">Magnesium</keyword>
<dbReference type="InterPro" id="IPR033828">
    <property type="entry name" value="GATase1_CTP_Synthase"/>
</dbReference>
<evidence type="ECO:0000256" key="11">
    <source>
        <dbReference type="HAMAP-Rule" id="MF_01227"/>
    </source>
</evidence>
<evidence type="ECO:0000256" key="4">
    <source>
        <dbReference type="ARBA" id="ARBA00022723"/>
    </source>
</evidence>
<protein>
    <recommendedName>
        <fullName evidence="11">CTP synthase</fullName>
        <ecNumber evidence="11">6.3.4.2</ecNumber>
    </recommendedName>
    <alternativeName>
        <fullName evidence="11">Cytidine 5'-triphosphate synthase</fullName>
    </alternativeName>
    <alternativeName>
        <fullName evidence="11">Cytidine triphosphate synthetase</fullName>
        <shortName evidence="11">CTP synthetase</shortName>
        <shortName evidence="11">CTPS</shortName>
    </alternativeName>
    <alternativeName>
        <fullName evidence="11">UTP--ammonia ligase</fullName>
    </alternativeName>
</protein>
<comment type="catalytic activity">
    <reaction evidence="11">
        <text>L-glutamine + H2O = L-glutamate + NH4(+)</text>
        <dbReference type="Rhea" id="RHEA:15889"/>
        <dbReference type="ChEBI" id="CHEBI:15377"/>
        <dbReference type="ChEBI" id="CHEBI:28938"/>
        <dbReference type="ChEBI" id="CHEBI:29985"/>
        <dbReference type="ChEBI" id="CHEBI:58359"/>
    </reaction>
</comment>
<dbReference type="Pfam" id="PF00117">
    <property type="entry name" value="GATase"/>
    <property type="match status" value="1"/>
</dbReference>
<dbReference type="NCBIfam" id="TIGR00337">
    <property type="entry name" value="PyrG"/>
    <property type="match status" value="1"/>
</dbReference>
<feature type="binding site" evidence="11">
    <location>
        <begin position="383"/>
        <end position="386"/>
    </location>
    <ligand>
        <name>L-glutamine</name>
        <dbReference type="ChEBI" id="CHEBI:58359"/>
    </ligand>
</feature>
<feature type="binding site" evidence="11">
    <location>
        <position position="13"/>
    </location>
    <ligand>
        <name>UTP</name>
        <dbReference type="ChEBI" id="CHEBI:46398"/>
    </ligand>
</feature>
<evidence type="ECO:0000259" key="12">
    <source>
        <dbReference type="Pfam" id="PF00117"/>
    </source>
</evidence>
<evidence type="ECO:0000256" key="6">
    <source>
        <dbReference type="ARBA" id="ARBA00022840"/>
    </source>
</evidence>
<dbReference type="SUPFAM" id="SSF52540">
    <property type="entry name" value="P-loop containing nucleoside triphosphate hydrolases"/>
    <property type="match status" value="1"/>
</dbReference>
<evidence type="ECO:0000256" key="3">
    <source>
        <dbReference type="ARBA" id="ARBA00022598"/>
    </source>
</evidence>
<feature type="binding site" evidence="11">
    <location>
        <begin position="240"/>
        <end position="242"/>
    </location>
    <ligand>
        <name>ATP</name>
        <dbReference type="ChEBI" id="CHEBI:30616"/>
    </ligand>
</feature>
<dbReference type="HAMAP" id="MF_01227">
    <property type="entry name" value="PyrG"/>
    <property type="match status" value="1"/>
</dbReference>
<feature type="region of interest" description="Amidoligase domain" evidence="11">
    <location>
        <begin position="1"/>
        <end position="267"/>
    </location>
</feature>
<feature type="binding site" evidence="11">
    <location>
        <position position="13"/>
    </location>
    <ligand>
        <name>CTP</name>
        <dbReference type="ChEBI" id="CHEBI:37563"/>
        <note>allosteric inhibitor</note>
    </ligand>
</feature>
<comment type="activity regulation">
    <text evidence="11">Allosterically activated by GTP, when glutamine is the substrate; GTP has no effect on the reaction when ammonia is the substrate. The allosteric effector GTP functions by stabilizing the protein conformation that binds the tetrahedral intermediate(s) formed during glutamine hydrolysis. Inhibited by the product CTP, via allosteric rather than competitive inhibition.</text>
</comment>
<dbReference type="Gene3D" id="3.40.50.300">
    <property type="entry name" value="P-loop containing nucleotide triphosphate hydrolases"/>
    <property type="match status" value="1"/>
</dbReference>
<comment type="miscellaneous">
    <text evidence="11">CTPSs have evolved a hybrid strategy for distinguishing between UTP and CTP. The overlapping regions of the product feedback inhibitory and substrate sites recognize a common feature in both compounds, the triphosphate moiety. To differentiate isosteric substrate and product pyrimidine rings, an additional pocket far from the expected kinase/ligase catalytic site, specifically recognizes the cytosine and ribose portions of the product inhibitor.</text>
</comment>
<feature type="binding site" evidence="11">
    <location>
        <position position="54"/>
    </location>
    <ligand>
        <name>L-glutamine</name>
        <dbReference type="ChEBI" id="CHEBI:58359"/>
    </ligand>
</feature>
<dbReference type="EMBL" id="CP019717">
    <property type="protein sequence ID" value="QHZ53797.1"/>
    <property type="molecule type" value="Genomic_DNA"/>
</dbReference>
<feature type="active site" evidence="11">
    <location>
        <position position="510"/>
    </location>
</feature>
<dbReference type="GO" id="GO:0046872">
    <property type="term" value="F:metal ion binding"/>
    <property type="evidence" value="ECO:0007669"/>
    <property type="project" value="UniProtKB-KW"/>
</dbReference>
<evidence type="ECO:0000256" key="7">
    <source>
        <dbReference type="ARBA" id="ARBA00022842"/>
    </source>
</evidence>
<dbReference type="GO" id="GO:0044210">
    <property type="term" value="P:'de novo' CTP biosynthetic process"/>
    <property type="evidence" value="ECO:0007669"/>
    <property type="project" value="UniProtKB-UniRule"/>
</dbReference>
<feature type="binding site" evidence="11">
    <location>
        <position position="355"/>
    </location>
    <ligand>
        <name>L-glutamine</name>
        <dbReference type="ChEBI" id="CHEBI:58359"/>
    </ligand>
</feature>
<dbReference type="GO" id="GO:0042802">
    <property type="term" value="F:identical protein binding"/>
    <property type="evidence" value="ECO:0007669"/>
    <property type="project" value="TreeGrafter"/>
</dbReference>
<keyword evidence="3 11" id="KW-0436">Ligase</keyword>
<dbReference type="Gene3D" id="3.40.50.880">
    <property type="match status" value="1"/>
</dbReference>
<keyword evidence="8 11" id="KW-0315">Glutamine amidotransferase</keyword>
<dbReference type="UniPathway" id="UPA00159">
    <property type="reaction ID" value="UER00277"/>
</dbReference>
<dbReference type="FunFam" id="3.40.50.880:FF:000002">
    <property type="entry name" value="CTP synthase"/>
    <property type="match status" value="1"/>
</dbReference>
<proteinExistence type="inferred from homology"/>
<dbReference type="PANTHER" id="PTHR11550">
    <property type="entry name" value="CTP SYNTHASE"/>
    <property type="match status" value="1"/>
</dbReference>
<feature type="binding site" evidence="11">
    <location>
        <position position="224"/>
    </location>
    <ligand>
        <name>CTP</name>
        <dbReference type="ChEBI" id="CHEBI:37563"/>
        <note>allosteric inhibitor</note>
    </ligand>
</feature>
<feature type="binding site" evidence="11">
    <location>
        <begin position="14"/>
        <end position="19"/>
    </location>
    <ligand>
        <name>ATP</name>
        <dbReference type="ChEBI" id="CHEBI:30616"/>
    </ligand>
</feature>
<feature type="active site" description="Nucleophile; for glutamine hydrolysis" evidence="11">
    <location>
        <position position="382"/>
    </location>
</feature>
<keyword evidence="6 11" id="KW-0067">ATP-binding</keyword>
<dbReference type="GO" id="GO:0005524">
    <property type="term" value="F:ATP binding"/>
    <property type="evidence" value="ECO:0007669"/>
    <property type="project" value="UniProtKB-KW"/>
</dbReference>
<dbReference type="GO" id="GO:0097268">
    <property type="term" value="C:cytoophidium"/>
    <property type="evidence" value="ECO:0007669"/>
    <property type="project" value="UniProtKB-ARBA"/>
</dbReference>
<feature type="binding site" evidence="11">
    <location>
        <position position="463"/>
    </location>
    <ligand>
        <name>L-glutamine</name>
        <dbReference type="ChEBI" id="CHEBI:58359"/>
    </ligand>
</feature>
<dbReference type="CDD" id="cd01746">
    <property type="entry name" value="GATase1_CTP_Synthase"/>
    <property type="match status" value="1"/>
</dbReference>
<dbReference type="InterPro" id="IPR027417">
    <property type="entry name" value="P-loop_NTPase"/>
</dbReference>
<feature type="domain" description="Glutamine amidotransferase" evidence="12">
    <location>
        <begin position="303"/>
        <end position="527"/>
    </location>
</feature>
<feature type="active site" evidence="11">
    <location>
        <position position="508"/>
    </location>
</feature>
<accession>A0A6C0QZ73</accession>
<feature type="binding site" evidence="11">
    <location>
        <position position="224"/>
    </location>
    <ligand>
        <name>UTP</name>
        <dbReference type="ChEBI" id="CHEBI:46398"/>
    </ligand>
</feature>
<feature type="binding site" evidence="11">
    <location>
        <begin position="188"/>
        <end position="193"/>
    </location>
    <ligand>
        <name>CTP</name>
        <dbReference type="ChEBI" id="CHEBI:37563"/>
        <note>allosteric inhibitor</note>
    </ligand>
</feature>
<evidence type="ECO:0000259" key="13">
    <source>
        <dbReference type="Pfam" id="PF06418"/>
    </source>
</evidence>
<evidence type="ECO:0000313" key="14">
    <source>
        <dbReference type="EMBL" id="QHZ53797.1"/>
    </source>
</evidence>
<name>A0A6C0QZ73_9BACL</name>
<comment type="catalytic activity">
    <reaction evidence="11">
        <text>UTP + NH4(+) + ATP = CTP + ADP + phosphate + 2 H(+)</text>
        <dbReference type="Rhea" id="RHEA:16597"/>
        <dbReference type="ChEBI" id="CHEBI:15378"/>
        <dbReference type="ChEBI" id="CHEBI:28938"/>
        <dbReference type="ChEBI" id="CHEBI:30616"/>
        <dbReference type="ChEBI" id="CHEBI:37563"/>
        <dbReference type="ChEBI" id="CHEBI:43474"/>
        <dbReference type="ChEBI" id="CHEBI:46398"/>
        <dbReference type="ChEBI" id="CHEBI:456216"/>
    </reaction>
</comment>